<dbReference type="GO" id="GO:0003723">
    <property type="term" value="F:RNA binding"/>
    <property type="evidence" value="ECO:0007669"/>
    <property type="project" value="TreeGrafter"/>
</dbReference>
<reference evidence="2" key="1">
    <citation type="submission" date="2022-08" db="EMBL/GenBank/DDBJ databases">
        <title>Novel sulphate-reducing endosymbionts in the free-living metamonad Anaeramoeba.</title>
        <authorList>
            <person name="Jerlstrom-Hultqvist J."/>
            <person name="Cepicka I."/>
            <person name="Gallot-Lavallee L."/>
            <person name="Salas-Leiva D."/>
            <person name="Curtis B.A."/>
            <person name="Zahonova K."/>
            <person name="Pipaliya S."/>
            <person name="Dacks J."/>
            <person name="Roger A.J."/>
        </authorList>
    </citation>
    <scope>NUCLEOTIDE SEQUENCE</scope>
    <source>
        <strain evidence="2">Busselton2</strain>
    </source>
</reference>
<evidence type="ECO:0000313" key="3">
    <source>
        <dbReference type="Proteomes" id="UP001146793"/>
    </source>
</evidence>
<dbReference type="Pfam" id="PF04857">
    <property type="entry name" value="CAF1"/>
    <property type="match status" value="1"/>
</dbReference>
<dbReference type="InterPro" id="IPR051181">
    <property type="entry name" value="CAF1_poly(A)_ribonucleases"/>
</dbReference>
<protein>
    <submittedName>
        <fullName evidence="2">Poly(A)-specific ribonuclease pnldc1</fullName>
    </submittedName>
</protein>
<sequence length="523" mass="62408">MNITEDNWYQYKDQIITDIQESEFVAVDTEMTGLHYKSRGRFLSQEMVYASHRLSTSKFSVTQLGVCPFFLDKKTNTWSCKPYNIYCFPSHSAQDRSILSFEVGSYAFLSKHNFDFNTWIKKGVHFQSIDKWNKKTQSIREEIRELKEKFKENIPLKEIAFALNPRRQFIPIERLNEEQKKEFERVNKLVTGWMKITEEKDLEFTIKDRFLRWFLINHFYRTIPEIYFQNNYIENNTLIKFELRKVTEEEFKEIQIQSLVTRLEKSKDMLGVSELFLNFNKVLVGHNCFLDVFHFISSFIGPLPKDFSQGKKRILKLFPNIFDTKLITEITDQSILGKIGKNSTGLGKLFTDLQDYTSPKITIAENFTSYLSSDNSHEAGYDAYMTGLIFLKLLQVIKPNFNFNLKNKLLLKYKNMINLMDCDYKYINLENEKKLIEDPEDKFHISNIPTYWRYNNAREEFEIQGIKVRPRFLSKNSILLTISKEKHRKLFIENFIKKKKNQDVKYIVRYYKAYLQDCIDFFN</sequence>
<comment type="caution">
    <text evidence="2">The sequence shown here is derived from an EMBL/GenBank/DDBJ whole genome shotgun (WGS) entry which is preliminary data.</text>
</comment>
<dbReference type="InterPro" id="IPR006941">
    <property type="entry name" value="RNase_CAF1"/>
</dbReference>
<gene>
    <name evidence="2" type="ORF">M0812_21568</name>
</gene>
<accession>A0AAV7YXJ1</accession>
<proteinExistence type="inferred from homology"/>
<dbReference type="AlphaFoldDB" id="A0AAV7YXJ1"/>
<dbReference type="Gene3D" id="3.30.420.10">
    <property type="entry name" value="Ribonuclease H-like superfamily/Ribonuclease H"/>
    <property type="match status" value="2"/>
</dbReference>
<dbReference type="PANTHER" id="PTHR15092:SF22">
    <property type="entry name" value="POLY(A)-SPECIFIC RIBONUCLEASE PNLDC1"/>
    <property type="match status" value="1"/>
</dbReference>
<dbReference type="InterPro" id="IPR036397">
    <property type="entry name" value="RNaseH_sf"/>
</dbReference>
<name>A0AAV7YXJ1_9EUKA</name>
<dbReference type="SUPFAM" id="SSF53098">
    <property type="entry name" value="Ribonuclease H-like"/>
    <property type="match status" value="1"/>
</dbReference>
<comment type="similarity">
    <text evidence="1">Belongs to the CAF1 family.</text>
</comment>
<dbReference type="InterPro" id="IPR012337">
    <property type="entry name" value="RNaseH-like_sf"/>
</dbReference>
<organism evidence="2 3">
    <name type="scientific">Anaeramoeba flamelloides</name>
    <dbReference type="NCBI Taxonomy" id="1746091"/>
    <lineage>
        <taxon>Eukaryota</taxon>
        <taxon>Metamonada</taxon>
        <taxon>Anaeramoebidae</taxon>
        <taxon>Anaeramoeba</taxon>
    </lineage>
</organism>
<dbReference type="PANTHER" id="PTHR15092">
    <property type="entry name" value="POLY A -SPECIFIC RIBONUCLEASE/TARGET OF EGR1, MEMBER 1"/>
    <property type="match status" value="1"/>
</dbReference>
<evidence type="ECO:0000313" key="2">
    <source>
        <dbReference type="EMBL" id="KAJ3432625.1"/>
    </source>
</evidence>
<evidence type="ECO:0000256" key="1">
    <source>
        <dbReference type="ARBA" id="ARBA00008372"/>
    </source>
</evidence>
<dbReference type="Proteomes" id="UP001146793">
    <property type="component" value="Unassembled WGS sequence"/>
</dbReference>
<dbReference type="GO" id="GO:0000175">
    <property type="term" value="F:3'-5'-RNA exonuclease activity"/>
    <property type="evidence" value="ECO:0007669"/>
    <property type="project" value="TreeGrafter"/>
</dbReference>
<dbReference type="EMBL" id="JANTQA010000047">
    <property type="protein sequence ID" value="KAJ3432625.1"/>
    <property type="molecule type" value="Genomic_DNA"/>
</dbReference>